<accession>A0ABT9XLQ5</accession>
<evidence type="ECO:0000256" key="2">
    <source>
        <dbReference type="ARBA" id="ARBA00023315"/>
    </source>
</evidence>
<gene>
    <name evidence="4" type="ORF">J2S03_003112</name>
</gene>
<organism evidence="4 5">
    <name type="scientific">Alicyclobacillus cycloheptanicus</name>
    <dbReference type="NCBI Taxonomy" id="1457"/>
    <lineage>
        <taxon>Bacteria</taxon>
        <taxon>Bacillati</taxon>
        <taxon>Bacillota</taxon>
        <taxon>Bacilli</taxon>
        <taxon>Bacillales</taxon>
        <taxon>Alicyclobacillaceae</taxon>
        <taxon>Alicyclobacillus</taxon>
    </lineage>
</organism>
<dbReference type="CDD" id="cd04301">
    <property type="entry name" value="NAT_SF"/>
    <property type="match status" value="1"/>
</dbReference>
<reference evidence="4 5" key="1">
    <citation type="submission" date="2023-07" db="EMBL/GenBank/DDBJ databases">
        <title>Genomic Encyclopedia of Type Strains, Phase IV (KMG-IV): sequencing the most valuable type-strain genomes for metagenomic binning, comparative biology and taxonomic classification.</title>
        <authorList>
            <person name="Goeker M."/>
        </authorList>
    </citation>
    <scope>NUCLEOTIDE SEQUENCE [LARGE SCALE GENOMIC DNA]</scope>
    <source>
        <strain evidence="4 5">DSM 4006</strain>
    </source>
</reference>
<dbReference type="SUPFAM" id="SSF55729">
    <property type="entry name" value="Acyl-CoA N-acyltransferases (Nat)"/>
    <property type="match status" value="1"/>
</dbReference>
<dbReference type="Proteomes" id="UP001232973">
    <property type="component" value="Unassembled WGS sequence"/>
</dbReference>
<dbReference type="InterPro" id="IPR016181">
    <property type="entry name" value="Acyl_CoA_acyltransferase"/>
</dbReference>
<keyword evidence="2" id="KW-0012">Acyltransferase</keyword>
<dbReference type="EMBL" id="JAUSTP010000035">
    <property type="protein sequence ID" value="MDQ0191243.1"/>
    <property type="molecule type" value="Genomic_DNA"/>
</dbReference>
<keyword evidence="5" id="KW-1185">Reference proteome</keyword>
<evidence type="ECO:0000313" key="4">
    <source>
        <dbReference type="EMBL" id="MDQ0191243.1"/>
    </source>
</evidence>
<feature type="domain" description="N-acetyltransferase" evidence="3">
    <location>
        <begin position="5"/>
        <end position="153"/>
    </location>
</feature>
<dbReference type="InterPro" id="IPR017274">
    <property type="entry name" value="YlbP"/>
</dbReference>
<evidence type="ECO:0000313" key="5">
    <source>
        <dbReference type="Proteomes" id="UP001232973"/>
    </source>
</evidence>
<dbReference type="Gene3D" id="3.40.630.30">
    <property type="match status" value="1"/>
</dbReference>
<dbReference type="Pfam" id="PF00583">
    <property type="entry name" value="Acetyltransf_1"/>
    <property type="match status" value="1"/>
</dbReference>
<proteinExistence type="predicted"/>
<sequence length="163" mass="19264">MAMHVLVERLNINYKTLEEFRKFRENGLEELSMLEDLQANLIEDNSSSPFYGIYHDGKLVARMSLYPIEARFDRYFTPPRDHYELWKLEVLPGYKGRGYGRALVNHAKSLGRPIKTNVRYGAQDFFVKLGFRPLKYSPTRDRGENPYVWIPQEQTEEDATRLR</sequence>
<name>A0ABT9XLQ5_9BACL</name>
<dbReference type="InterPro" id="IPR000182">
    <property type="entry name" value="GNAT_dom"/>
</dbReference>
<dbReference type="PROSITE" id="PS51186">
    <property type="entry name" value="GNAT"/>
    <property type="match status" value="1"/>
</dbReference>
<protein>
    <submittedName>
        <fullName evidence="4">GNAT superfamily N-acetyltransferase</fullName>
    </submittedName>
</protein>
<dbReference type="PIRSF" id="PIRSF037732">
    <property type="entry name" value="YlbP_prd"/>
    <property type="match status" value="1"/>
</dbReference>
<dbReference type="NCBIfam" id="NF010241">
    <property type="entry name" value="PRK13688.1"/>
    <property type="match status" value="1"/>
</dbReference>
<comment type="caution">
    <text evidence="4">The sequence shown here is derived from an EMBL/GenBank/DDBJ whole genome shotgun (WGS) entry which is preliminary data.</text>
</comment>
<evidence type="ECO:0000259" key="3">
    <source>
        <dbReference type="PROSITE" id="PS51186"/>
    </source>
</evidence>
<evidence type="ECO:0000256" key="1">
    <source>
        <dbReference type="ARBA" id="ARBA00022679"/>
    </source>
</evidence>
<keyword evidence="1" id="KW-0808">Transferase</keyword>